<evidence type="ECO:0000313" key="1">
    <source>
        <dbReference type="EMBL" id="GFD22485.1"/>
    </source>
</evidence>
<dbReference type="AlphaFoldDB" id="A0A699UHM1"/>
<accession>A0A699UHM1</accession>
<gene>
    <name evidence="1" type="ORF">Tci_894454</name>
</gene>
<reference evidence="1" key="1">
    <citation type="journal article" date="2019" name="Sci. Rep.">
        <title>Draft genome of Tanacetum cinerariifolium, the natural source of mosquito coil.</title>
        <authorList>
            <person name="Yamashiro T."/>
            <person name="Shiraishi A."/>
            <person name="Satake H."/>
            <person name="Nakayama K."/>
        </authorList>
    </citation>
    <scope>NUCLEOTIDE SEQUENCE</scope>
</reference>
<protein>
    <submittedName>
        <fullName evidence="1">Uncharacterized protein</fullName>
    </submittedName>
</protein>
<dbReference type="EMBL" id="BKCJ011337533">
    <property type="protein sequence ID" value="GFD22485.1"/>
    <property type="molecule type" value="Genomic_DNA"/>
</dbReference>
<organism evidence="1">
    <name type="scientific">Tanacetum cinerariifolium</name>
    <name type="common">Dalmatian daisy</name>
    <name type="synonym">Chrysanthemum cinerariifolium</name>
    <dbReference type="NCBI Taxonomy" id="118510"/>
    <lineage>
        <taxon>Eukaryota</taxon>
        <taxon>Viridiplantae</taxon>
        <taxon>Streptophyta</taxon>
        <taxon>Embryophyta</taxon>
        <taxon>Tracheophyta</taxon>
        <taxon>Spermatophyta</taxon>
        <taxon>Magnoliopsida</taxon>
        <taxon>eudicotyledons</taxon>
        <taxon>Gunneridae</taxon>
        <taxon>Pentapetalae</taxon>
        <taxon>asterids</taxon>
        <taxon>campanulids</taxon>
        <taxon>Asterales</taxon>
        <taxon>Asteraceae</taxon>
        <taxon>Asteroideae</taxon>
        <taxon>Anthemideae</taxon>
        <taxon>Anthemidinae</taxon>
        <taxon>Tanacetum</taxon>
    </lineage>
</organism>
<sequence length="153" mass="17379">MMTPKMLLLTLPQDCTDSKVASIAHELKGEIPVGGNQDWSFSKFSFECLKGFNTLFEEKEWGIFLKETGHRPGYLRKVFYEPSIEAGMTKKATDTVDSYGMRQFSNHIDFGFINLNPILRNFKGEGDALFDHKVALLPIQTKVGVFTPLQHLF</sequence>
<name>A0A699UHM1_TANCI</name>
<comment type="caution">
    <text evidence="1">The sequence shown here is derived from an EMBL/GenBank/DDBJ whole genome shotgun (WGS) entry which is preliminary data.</text>
</comment>
<proteinExistence type="predicted"/>